<keyword evidence="5" id="KW-0106">Calcium</keyword>
<dbReference type="InterPro" id="IPR050557">
    <property type="entry name" value="RTX_toxin/Mannuronan_C5-epim"/>
</dbReference>
<feature type="compositionally biased region" description="Polar residues" evidence="6">
    <location>
        <begin position="165"/>
        <end position="174"/>
    </location>
</feature>
<evidence type="ECO:0000256" key="4">
    <source>
        <dbReference type="ARBA" id="ARBA00022737"/>
    </source>
</evidence>
<dbReference type="Pfam" id="PF00353">
    <property type="entry name" value="HemolysinCabind"/>
    <property type="match status" value="4"/>
</dbReference>
<comment type="caution">
    <text evidence="8">The sequence shown here is derived from an EMBL/GenBank/DDBJ whole genome shotgun (WGS) entry which is preliminary data.</text>
</comment>
<dbReference type="InterPro" id="IPR003644">
    <property type="entry name" value="Calx_beta"/>
</dbReference>
<keyword evidence="2" id="KW-0964">Secreted</keyword>
<feature type="region of interest" description="Disordered" evidence="6">
    <location>
        <begin position="153"/>
        <end position="179"/>
    </location>
</feature>
<dbReference type="Gene3D" id="2.150.10.10">
    <property type="entry name" value="Serralysin-like metalloprotease, C-terminal"/>
    <property type="match status" value="4"/>
</dbReference>
<evidence type="ECO:0000256" key="5">
    <source>
        <dbReference type="ARBA" id="ARBA00022837"/>
    </source>
</evidence>
<keyword evidence="3" id="KW-0732">Signal</keyword>
<name>A0ABX2PLI8_9RHOB</name>
<evidence type="ECO:0000256" key="3">
    <source>
        <dbReference type="ARBA" id="ARBA00022729"/>
    </source>
</evidence>
<accession>A0ABX2PLI8</accession>
<dbReference type="PROSITE" id="PS00330">
    <property type="entry name" value="HEMOLYSIN_CALCIUM"/>
    <property type="match status" value="4"/>
</dbReference>
<dbReference type="PANTHER" id="PTHR38340:SF1">
    <property type="entry name" value="S-LAYER PROTEIN"/>
    <property type="match status" value="1"/>
</dbReference>
<dbReference type="InterPro" id="IPR011049">
    <property type="entry name" value="Serralysin-like_metalloprot_C"/>
</dbReference>
<dbReference type="PRINTS" id="PR00313">
    <property type="entry name" value="CABNDNGRPT"/>
</dbReference>
<dbReference type="Pfam" id="PF03160">
    <property type="entry name" value="Calx-beta"/>
    <property type="match status" value="1"/>
</dbReference>
<dbReference type="Gene3D" id="2.60.40.2030">
    <property type="match status" value="1"/>
</dbReference>
<dbReference type="InterPro" id="IPR018511">
    <property type="entry name" value="Hemolysin-typ_Ca-bd_CS"/>
</dbReference>
<keyword evidence="9" id="KW-1185">Reference proteome</keyword>
<dbReference type="EMBL" id="JABCJD010000026">
    <property type="protein sequence ID" value="NVO29552.1"/>
    <property type="molecule type" value="Genomic_DNA"/>
</dbReference>
<evidence type="ECO:0000313" key="9">
    <source>
        <dbReference type="Proteomes" id="UP000523601"/>
    </source>
</evidence>
<proteinExistence type="predicted"/>
<reference evidence="8 9" key="1">
    <citation type="submission" date="2020-04" db="EMBL/GenBank/DDBJ databases">
        <title>Donghicola sp., a member of the Rhodobacteraceae family isolated from mangrove forest in Thailand.</title>
        <authorList>
            <person name="Charoenyingcharoen P."/>
            <person name="Yukphan P."/>
        </authorList>
    </citation>
    <scope>NUCLEOTIDE SEQUENCE [LARGE SCALE GENOMIC DNA]</scope>
    <source>
        <strain evidence="8 9">C2-DW-16</strain>
    </source>
</reference>
<dbReference type="SUPFAM" id="SSF51120">
    <property type="entry name" value="beta-Roll"/>
    <property type="match status" value="2"/>
</dbReference>
<gene>
    <name evidence="8" type="ORF">HJ526_19230</name>
</gene>
<dbReference type="SUPFAM" id="SSF141072">
    <property type="entry name" value="CalX-like"/>
    <property type="match status" value="1"/>
</dbReference>
<evidence type="ECO:0000256" key="1">
    <source>
        <dbReference type="ARBA" id="ARBA00004613"/>
    </source>
</evidence>
<evidence type="ECO:0000259" key="7">
    <source>
        <dbReference type="Pfam" id="PF03160"/>
    </source>
</evidence>
<dbReference type="Proteomes" id="UP000523601">
    <property type="component" value="Unassembled WGS sequence"/>
</dbReference>
<dbReference type="InterPro" id="IPR001343">
    <property type="entry name" value="Hemolysn_Ca-bd"/>
</dbReference>
<dbReference type="PANTHER" id="PTHR38340">
    <property type="entry name" value="S-LAYER PROTEIN"/>
    <property type="match status" value="1"/>
</dbReference>
<sequence>MSGSASFSGGADEIRANGIILDDDGVGSNVMLLASPGPEFEGLEASQLIPIMIDLSRPLPSEQTFGVTAAGLTAVEGSDFELVTDSITFATGQTSAVVWVKLFGDAKEEGTETFSLQFESEVGSLLNGTIPAVTVSIVDGGVSAVTPDVNVDEDETVDVEDSQPVDGTNGNDNLIGTAEGDMLRGKVGNDTLSGAAGDDTLIGGAGSDRILGGSGNDRLSGGSGADNLNAGAGDDLLKGGGGGDKLIAGQGADVLIGGGSSDTLIGGGGSDTLSGGRGHDILKSGSGNDILRGGAGNDKLLGNGGQDSLLGDTGTDILSGGGGRDYLDGGKDDDILTGGSKADTFAMDIARGGNDTITDMKGADTLVFYEKGDVLESSTAEGFVDAFATVTEDGVLFDFGNSTLLLEGVETLEELYDNVSFDYDL</sequence>
<evidence type="ECO:0000313" key="8">
    <source>
        <dbReference type="EMBL" id="NVO29552.1"/>
    </source>
</evidence>
<keyword evidence="4" id="KW-0677">Repeat</keyword>
<comment type="subcellular location">
    <subcellularLocation>
        <location evidence="1">Secreted</location>
    </subcellularLocation>
</comment>
<organism evidence="8 9">
    <name type="scientific">Donghicola mangrovi</name>
    <dbReference type="NCBI Taxonomy" id="2729614"/>
    <lineage>
        <taxon>Bacteria</taxon>
        <taxon>Pseudomonadati</taxon>
        <taxon>Pseudomonadota</taxon>
        <taxon>Alphaproteobacteria</taxon>
        <taxon>Rhodobacterales</taxon>
        <taxon>Roseobacteraceae</taxon>
        <taxon>Donghicola</taxon>
    </lineage>
</organism>
<protein>
    <submittedName>
        <fullName evidence="8">Calcium-binding protein</fullName>
    </submittedName>
</protein>
<evidence type="ECO:0000256" key="6">
    <source>
        <dbReference type="SAM" id="MobiDB-lite"/>
    </source>
</evidence>
<evidence type="ECO:0000256" key="2">
    <source>
        <dbReference type="ARBA" id="ARBA00022525"/>
    </source>
</evidence>
<dbReference type="InterPro" id="IPR038081">
    <property type="entry name" value="CalX-like_sf"/>
</dbReference>
<feature type="domain" description="Calx-beta" evidence="7">
    <location>
        <begin position="40"/>
        <end position="122"/>
    </location>
</feature>
<feature type="compositionally biased region" description="Acidic residues" evidence="6">
    <location>
        <begin position="153"/>
        <end position="163"/>
    </location>
</feature>